<reference evidence="1 2" key="1">
    <citation type="submission" date="2020-02" db="EMBL/GenBank/DDBJ databases">
        <authorList>
            <person name="Kim M.K."/>
        </authorList>
    </citation>
    <scope>NUCLEOTIDE SEQUENCE [LARGE SCALE GENOMIC DNA]</scope>
    <source>
        <strain evidence="1 2">17J57-3</strain>
    </source>
</reference>
<evidence type="ECO:0000313" key="1">
    <source>
        <dbReference type="EMBL" id="NEX63421.1"/>
    </source>
</evidence>
<dbReference type="EMBL" id="JAAIVB010000069">
    <property type="protein sequence ID" value="NEX63421.1"/>
    <property type="molecule type" value="Genomic_DNA"/>
</dbReference>
<keyword evidence="2" id="KW-1185">Reference proteome</keyword>
<name>A0A6B3SRZ5_9BURK</name>
<organism evidence="1 2">
    <name type="scientific">Noviherbaspirillum galbum</name>
    <dbReference type="NCBI Taxonomy" id="2709383"/>
    <lineage>
        <taxon>Bacteria</taxon>
        <taxon>Pseudomonadati</taxon>
        <taxon>Pseudomonadota</taxon>
        <taxon>Betaproteobacteria</taxon>
        <taxon>Burkholderiales</taxon>
        <taxon>Oxalobacteraceae</taxon>
        <taxon>Noviherbaspirillum</taxon>
    </lineage>
</organism>
<protein>
    <submittedName>
        <fullName evidence="1">Uncharacterized protein</fullName>
    </submittedName>
</protein>
<accession>A0A6B3SRZ5</accession>
<gene>
    <name evidence="1" type="ORF">G3574_20275</name>
</gene>
<dbReference type="AlphaFoldDB" id="A0A6B3SRZ5"/>
<comment type="caution">
    <text evidence="1">The sequence shown here is derived from an EMBL/GenBank/DDBJ whole genome shotgun (WGS) entry which is preliminary data.</text>
</comment>
<dbReference type="Proteomes" id="UP000482155">
    <property type="component" value="Unassembled WGS sequence"/>
</dbReference>
<sequence length="112" mass="12748">MRTFSSFGLSHIDIPANLKMVMDAIHPQDVRNEGLIERLVAPRTAKNDAAWDPCTRVVCPPLPQSFLQRYLDQALTRRMSTLAKAPRRVYCMDAQKGEENEHISASRPDRRA</sequence>
<proteinExistence type="predicted"/>
<dbReference type="RefSeq" id="WP_163967270.1">
    <property type="nucleotide sequence ID" value="NZ_JAAIVB010000069.1"/>
</dbReference>
<evidence type="ECO:0000313" key="2">
    <source>
        <dbReference type="Proteomes" id="UP000482155"/>
    </source>
</evidence>